<name>A0A382GXZ1_9ZZZZ</name>
<dbReference type="InterPro" id="IPR036264">
    <property type="entry name" value="Bact_exopeptidase_dim_dom"/>
</dbReference>
<reference evidence="4" key="1">
    <citation type="submission" date="2018-05" db="EMBL/GenBank/DDBJ databases">
        <authorList>
            <person name="Lanie J.A."/>
            <person name="Ng W.-L."/>
            <person name="Kazmierczak K.M."/>
            <person name="Andrzejewski T.M."/>
            <person name="Davidsen T.M."/>
            <person name="Wayne K.J."/>
            <person name="Tettelin H."/>
            <person name="Glass J.I."/>
            <person name="Rusch D."/>
            <person name="Podicherti R."/>
            <person name="Tsui H.-C.T."/>
            <person name="Winkler M.E."/>
        </authorList>
    </citation>
    <scope>NUCLEOTIDE SEQUENCE</scope>
</reference>
<dbReference type="InterPro" id="IPR011650">
    <property type="entry name" value="Peptidase_M20_dimer"/>
</dbReference>
<dbReference type="GO" id="GO:0046872">
    <property type="term" value="F:metal ion binding"/>
    <property type="evidence" value="ECO:0007669"/>
    <property type="project" value="UniProtKB-KW"/>
</dbReference>
<keyword evidence="1" id="KW-0479">Metal-binding</keyword>
<dbReference type="PANTHER" id="PTHR43808">
    <property type="entry name" value="ACETYLORNITHINE DEACETYLASE"/>
    <property type="match status" value="1"/>
</dbReference>
<dbReference type="EMBL" id="UINC01057971">
    <property type="protein sequence ID" value="SVB79705.1"/>
    <property type="molecule type" value="Genomic_DNA"/>
</dbReference>
<sequence length="336" mass="35998">MPTSLRELQSSAQSLEDNIVSFLDELVSIKSVNGENNEEDIAIRIAEEAHKLNLQSQVEASNKNRPNVLISHGEGPFEFLFVAHMDTVAAGTEKAWSSPPFKPTKRDSRIYGRGTADNKAGAACALYTISMMKDLGLIDNQNIKITLAAVADEESGATSNIGVRYLLDNNLLQAKGAIYTYASDVVCIGHRGLLRLEIATTGKSVHTGGQEWNDGIEGTNAVTGLAAILLKLEATAIDAPPHPAFGNLRNVVTPGTIFKGGEFESVVPANAAAIVDIRLLPGQDPNIVLEQINLLVDHEMKIRPGLKVELKVKNSLPAVALEDDHPLVSIAVDVAQ</sequence>
<dbReference type="AlphaFoldDB" id="A0A382GXZ1"/>
<accession>A0A382GXZ1</accession>
<feature type="non-terminal residue" evidence="4">
    <location>
        <position position="336"/>
    </location>
</feature>
<dbReference type="GO" id="GO:0016787">
    <property type="term" value="F:hydrolase activity"/>
    <property type="evidence" value="ECO:0007669"/>
    <property type="project" value="UniProtKB-KW"/>
</dbReference>
<proteinExistence type="predicted"/>
<dbReference type="Gene3D" id="3.40.630.10">
    <property type="entry name" value="Zn peptidases"/>
    <property type="match status" value="1"/>
</dbReference>
<keyword evidence="2" id="KW-0378">Hydrolase</keyword>
<dbReference type="Pfam" id="PF07687">
    <property type="entry name" value="M20_dimer"/>
    <property type="match status" value="1"/>
</dbReference>
<dbReference type="SUPFAM" id="SSF55031">
    <property type="entry name" value="Bacterial exopeptidase dimerisation domain"/>
    <property type="match status" value="1"/>
</dbReference>
<evidence type="ECO:0000259" key="3">
    <source>
        <dbReference type="Pfam" id="PF07687"/>
    </source>
</evidence>
<organism evidence="4">
    <name type="scientific">marine metagenome</name>
    <dbReference type="NCBI Taxonomy" id="408172"/>
    <lineage>
        <taxon>unclassified sequences</taxon>
        <taxon>metagenomes</taxon>
        <taxon>ecological metagenomes</taxon>
    </lineage>
</organism>
<evidence type="ECO:0000256" key="2">
    <source>
        <dbReference type="ARBA" id="ARBA00022801"/>
    </source>
</evidence>
<evidence type="ECO:0000313" key="4">
    <source>
        <dbReference type="EMBL" id="SVB79705.1"/>
    </source>
</evidence>
<evidence type="ECO:0000256" key="1">
    <source>
        <dbReference type="ARBA" id="ARBA00022723"/>
    </source>
</evidence>
<dbReference type="InterPro" id="IPR002933">
    <property type="entry name" value="Peptidase_M20"/>
</dbReference>
<gene>
    <name evidence="4" type="ORF">METZ01_LOCUS232559</name>
</gene>
<feature type="domain" description="Peptidase M20 dimerisation" evidence="3">
    <location>
        <begin position="188"/>
        <end position="300"/>
    </location>
</feature>
<dbReference type="Gene3D" id="3.30.70.360">
    <property type="match status" value="1"/>
</dbReference>
<dbReference type="Pfam" id="PF01546">
    <property type="entry name" value="Peptidase_M20"/>
    <property type="match status" value="1"/>
</dbReference>
<dbReference type="InterPro" id="IPR050072">
    <property type="entry name" value="Peptidase_M20A"/>
</dbReference>
<dbReference type="SUPFAM" id="SSF53187">
    <property type="entry name" value="Zn-dependent exopeptidases"/>
    <property type="match status" value="1"/>
</dbReference>
<protein>
    <recommendedName>
        <fullName evidence="3">Peptidase M20 dimerisation domain-containing protein</fullName>
    </recommendedName>
</protein>